<keyword evidence="1" id="KW-0812">Transmembrane</keyword>
<evidence type="ECO:0000256" key="1">
    <source>
        <dbReference type="SAM" id="Phobius"/>
    </source>
</evidence>
<accession>A0A0V1EH38</accession>
<dbReference type="AlphaFoldDB" id="A0A0V1EH38"/>
<gene>
    <name evidence="3" type="ORF">T4A_231</name>
</gene>
<sequence>MNTFQIKQLIVLMVLGLFVHSSALHCPHDIFTKTAGWTKSNVCMTVVKAPTGGNLDEDYVKECQKYDKGEGYMQRNLASIIKKQKLVKERASNMTIYLNYKIVGQVFNQNRTTVKYTLSGTLVDAQPQVFEYKNSSWNTRSSKIYIPTEWVKKIGNKTIETPLCAVFMHNKIEFVQCKSGQTFTRIICKIEKLGKCKTEHKEFDENGCNDCDGDYMLPYCTDNGESIVHKQAASMSSSSACCQQLLRTTVCHQLRLVLMMLLLIKYGQAPCPHKIFKKTPGWELADGCATVVKIHLHNKYDNFEANYLETCQQYNSGSEYSLKNLGKVLPKKKIIKERSDEMKIYLNYNITNQKYFTNMSVVDYTVFGTLEDGQPQTFFRKNNLWTSTKEKIIPSEWVNKIGYETIEPPLCAVYMNNHIDFIPCKFGVTFTHVVCNIPQIGKCITEDEEMKPEGCTACKEDLLLPFCFEKVSIYESVINPVSYVTPIDYYLNKKRAALSELMDSTASTTMTSVVSFTPGNKNEESEAKILDSTLIAMNWHFKKEINLKSFLSLKKPSNLFLLFFTICLLSLLDNCSSKNGHCPHEIFVHTPGWNTGNSCLAIVKFTSNYDDIERGYINSCKQYNHGTVYNTSDLYDMLHKNQQIINSKAKSMKIYLNFQIVNQMMNNNSTAVNYTIHGTAFKKKVEMFQLRNNTWTTMDELLNNSIPIYWVKQQENQKITDKLCAVYQNKLNFVNCKMNPFTHVVCIIPQIGECKIVNAEMDVKGCTYCEEGYLLPYCLKEKATENAEQMYLTVGIASVSVVFLLIIILIYIRMKGELSLILEKNPSTPPPAPQIVTVPESSQSILSFNESERDTKDIIDNNKFDQKYDDKIEGRTSDYMSTLKQFASIKLGINYQK</sequence>
<evidence type="ECO:0000256" key="2">
    <source>
        <dbReference type="SAM" id="SignalP"/>
    </source>
</evidence>
<feature type="signal peptide" evidence="2">
    <location>
        <begin position="1"/>
        <end position="23"/>
    </location>
</feature>
<evidence type="ECO:0000313" key="3">
    <source>
        <dbReference type="EMBL" id="KRY73079.1"/>
    </source>
</evidence>
<keyword evidence="1" id="KW-1133">Transmembrane helix</keyword>
<feature type="chain" id="PRO_5006877328" description="C-type lectin domain-containing protein" evidence="2">
    <location>
        <begin position="24"/>
        <end position="897"/>
    </location>
</feature>
<organism evidence="3 4">
    <name type="scientific">Trichinella pseudospiralis</name>
    <name type="common">Parasitic roundworm</name>
    <dbReference type="NCBI Taxonomy" id="6337"/>
    <lineage>
        <taxon>Eukaryota</taxon>
        <taxon>Metazoa</taxon>
        <taxon>Ecdysozoa</taxon>
        <taxon>Nematoda</taxon>
        <taxon>Enoplea</taxon>
        <taxon>Dorylaimia</taxon>
        <taxon>Trichinellida</taxon>
        <taxon>Trichinellidae</taxon>
        <taxon>Trichinella</taxon>
    </lineage>
</organism>
<protein>
    <recommendedName>
        <fullName evidence="5">C-type lectin domain-containing protein</fullName>
    </recommendedName>
</protein>
<dbReference type="Proteomes" id="UP000054632">
    <property type="component" value="Unassembled WGS sequence"/>
</dbReference>
<feature type="transmembrane region" description="Helical" evidence="1">
    <location>
        <begin position="790"/>
        <end position="812"/>
    </location>
</feature>
<reference evidence="3 4" key="1">
    <citation type="submission" date="2015-01" db="EMBL/GenBank/DDBJ databases">
        <title>Evolution of Trichinella species and genotypes.</title>
        <authorList>
            <person name="Korhonen P.K."/>
            <person name="Edoardo P."/>
            <person name="Giuseppe L.R."/>
            <person name="Gasser R.B."/>
        </authorList>
    </citation>
    <scope>NUCLEOTIDE SEQUENCE [LARGE SCALE GENOMIC DNA]</scope>
    <source>
        <strain evidence="3">ISS13</strain>
    </source>
</reference>
<evidence type="ECO:0000313" key="4">
    <source>
        <dbReference type="Proteomes" id="UP000054632"/>
    </source>
</evidence>
<dbReference type="EMBL" id="JYDR01000038">
    <property type="protein sequence ID" value="KRY73079.1"/>
    <property type="molecule type" value="Genomic_DNA"/>
</dbReference>
<keyword evidence="2" id="KW-0732">Signal</keyword>
<comment type="caution">
    <text evidence="3">The sequence shown here is derived from an EMBL/GenBank/DDBJ whole genome shotgun (WGS) entry which is preliminary data.</text>
</comment>
<keyword evidence="1" id="KW-0472">Membrane</keyword>
<evidence type="ECO:0008006" key="5">
    <source>
        <dbReference type="Google" id="ProtNLM"/>
    </source>
</evidence>
<proteinExistence type="predicted"/>
<name>A0A0V1EH38_TRIPS</name>